<comment type="function">
    <text evidence="2">Removes the formyl group from the N-terminal Met of newly synthesized proteins. Requires at least a dipeptide for an efficient rate of reaction. N-terminal L-methionine is a prerequisite for activity but the enzyme has broad specificity at other positions.</text>
</comment>
<dbReference type="EMBL" id="MEUA01000007">
    <property type="protein sequence ID" value="OGC16545.1"/>
    <property type="molecule type" value="Genomic_DNA"/>
</dbReference>
<keyword evidence="2" id="KW-0648">Protein biosynthesis</keyword>
<feature type="binding site" evidence="2">
    <location>
        <position position="135"/>
    </location>
    <ligand>
        <name>Fe cation</name>
        <dbReference type="ChEBI" id="CHEBI:24875"/>
    </ligand>
</feature>
<proteinExistence type="inferred from homology"/>
<dbReference type="PANTHER" id="PTHR10458:SF22">
    <property type="entry name" value="PEPTIDE DEFORMYLASE"/>
    <property type="match status" value="1"/>
</dbReference>
<evidence type="ECO:0000256" key="1">
    <source>
        <dbReference type="ARBA" id="ARBA00010759"/>
    </source>
</evidence>
<dbReference type="EC" id="3.5.1.88" evidence="2"/>
<dbReference type="GO" id="GO:0042586">
    <property type="term" value="F:peptide deformylase activity"/>
    <property type="evidence" value="ECO:0007669"/>
    <property type="project" value="UniProtKB-UniRule"/>
</dbReference>
<dbReference type="NCBIfam" id="TIGR00079">
    <property type="entry name" value="pept_deformyl"/>
    <property type="match status" value="1"/>
</dbReference>
<dbReference type="Proteomes" id="UP000177905">
    <property type="component" value="Unassembled WGS sequence"/>
</dbReference>
<dbReference type="Pfam" id="PF01327">
    <property type="entry name" value="Pep_deformylase"/>
    <property type="match status" value="1"/>
</dbReference>
<accession>A0A1F4S7W7</accession>
<evidence type="ECO:0000313" key="3">
    <source>
        <dbReference type="EMBL" id="OGC16545.1"/>
    </source>
</evidence>
<dbReference type="HAMAP" id="MF_00163">
    <property type="entry name" value="Pep_deformylase"/>
    <property type="match status" value="1"/>
</dbReference>
<comment type="caution">
    <text evidence="3">The sequence shown here is derived from an EMBL/GenBank/DDBJ whole genome shotgun (WGS) entry which is preliminary data.</text>
</comment>
<dbReference type="Gene3D" id="3.90.45.10">
    <property type="entry name" value="Peptide deformylase"/>
    <property type="match status" value="1"/>
</dbReference>
<dbReference type="GO" id="GO:0046872">
    <property type="term" value="F:metal ion binding"/>
    <property type="evidence" value="ECO:0007669"/>
    <property type="project" value="UniProtKB-KW"/>
</dbReference>
<evidence type="ECO:0000313" key="4">
    <source>
        <dbReference type="Proteomes" id="UP000177905"/>
    </source>
</evidence>
<comment type="similarity">
    <text evidence="1 2">Belongs to the polypeptide deformylase family.</text>
</comment>
<gene>
    <name evidence="2" type="primary">def</name>
    <name evidence="3" type="ORF">A2290_06555</name>
</gene>
<organism evidence="3 4">
    <name type="scientific">candidate division WOR-1 bacterium RIFOXYB2_FULL_36_35</name>
    <dbReference type="NCBI Taxonomy" id="1802578"/>
    <lineage>
        <taxon>Bacteria</taxon>
        <taxon>Bacillati</taxon>
        <taxon>Saganbacteria</taxon>
    </lineage>
</organism>
<dbReference type="PRINTS" id="PR01576">
    <property type="entry name" value="PDEFORMYLASE"/>
</dbReference>
<sequence length="166" mass="18390">MALLKIITFPNPILRKKCKSIKKVDSRIKRLIKDMIDTMHTAPGVGLAAPQIGENIKLIVVDIGQGAFALINPKIVKKNKILQTFEEGCLCLPGIVGPVERPSVITVKGLDKNGQSIIIDAEGFLSTVIQHEIDHLEGIVFIDKIKDKSLIKEVSKKQEEDKKEFI</sequence>
<feature type="binding site" evidence="2">
    <location>
        <position position="131"/>
    </location>
    <ligand>
        <name>Fe cation</name>
        <dbReference type="ChEBI" id="CHEBI:24875"/>
    </ligand>
</feature>
<name>A0A1F4S7W7_UNCSA</name>
<dbReference type="NCBIfam" id="NF001159">
    <property type="entry name" value="PRK00150.1-3"/>
    <property type="match status" value="1"/>
</dbReference>
<reference evidence="3 4" key="1">
    <citation type="journal article" date="2016" name="Nat. Commun.">
        <title>Thousands of microbial genomes shed light on interconnected biogeochemical processes in an aquifer system.</title>
        <authorList>
            <person name="Anantharaman K."/>
            <person name="Brown C.T."/>
            <person name="Hug L.A."/>
            <person name="Sharon I."/>
            <person name="Castelle C.J."/>
            <person name="Probst A.J."/>
            <person name="Thomas B.C."/>
            <person name="Singh A."/>
            <person name="Wilkins M.J."/>
            <person name="Karaoz U."/>
            <person name="Brodie E.L."/>
            <person name="Williams K.H."/>
            <person name="Hubbard S.S."/>
            <person name="Banfield J.F."/>
        </authorList>
    </citation>
    <scope>NUCLEOTIDE SEQUENCE [LARGE SCALE GENOMIC DNA]</scope>
</reference>
<dbReference type="CDD" id="cd00487">
    <property type="entry name" value="Pep_deformylase"/>
    <property type="match status" value="1"/>
</dbReference>
<dbReference type="AlphaFoldDB" id="A0A1F4S7W7"/>
<feature type="binding site" evidence="2">
    <location>
        <position position="89"/>
    </location>
    <ligand>
        <name>Fe cation</name>
        <dbReference type="ChEBI" id="CHEBI:24875"/>
    </ligand>
</feature>
<dbReference type="InterPro" id="IPR036821">
    <property type="entry name" value="Peptide_deformylase_sf"/>
</dbReference>
<dbReference type="InterPro" id="IPR023635">
    <property type="entry name" value="Peptide_deformylase"/>
</dbReference>
<keyword evidence="2" id="KW-0408">Iron</keyword>
<dbReference type="GO" id="GO:0006412">
    <property type="term" value="P:translation"/>
    <property type="evidence" value="ECO:0007669"/>
    <property type="project" value="UniProtKB-UniRule"/>
</dbReference>
<feature type="active site" evidence="2">
    <location>
        <position position="132"/>
    </location>
</feature>
<comment type="catalytic activity">
    <reaction evidence="2">
        <text>N-terminal N-formyl-L-methionyl-[peptide] + H2O = N-terminal L-methionyl-[peptide] + formate</text>
        <dbReference type="Rhea" id="RHEA:24420"/>
        <dbReference type="Rhea" id="RHEA-COMP:10639"/>
        <dbReference type="Rhea" id="RHEA-COMP:10640"/>
        <dbReference type="ChEBI" id="CHEBI:15377"/>
        <dbReference type="ChEBI" id="CHEBI:15740"/>
        <dbReference type="ChEBI" id="CHEBI:49298"/>
        <dbReference type="ChEBI" id="CHEBI:64731"/>
        <dbReference type="EC" id="3.5.1.88"/>
    </reaction>
</comment>
<evidence type="ECO:0000256" key="2">
    <source>
        <dbReference type="HAMAP-Rule" id="MF_00163"/>
    </source>
</evidence>
<protein>
    <recommendedName>
        <fullName evidence="2">Peptide deformylase</fullName>
        <shortName evidence="2">PDF</shortName>
        <ecNumber evidence="2">3.5.1.88</ecNumber>
    </recommendedName>
    <alternativeName>
        <fullName evidence="2">Polypeptide deformylase</fullName>
    </alternativeName>
</protein>
<dbReference type="SUPFAM" id="SSF56420">
    <property type="entry name" value="Peptide deformylase"/>
    <property type="match status" value="1"/>
</dbReference>
<comment type="cofactor">
    <cofactor evidence="2">
        <name>Fe(2+)</name>
        <dbReference type="ChEBI" id="CHEBI:29033"/>
    </cofactor>
    <text evidence="2">Binds 1 Fe(2+) ion.</text>
</comment>
<keyword evidence="2" id="KW-0378">Hydrolase</keyword>
<keyword evidence="2" id="KW-0479">Metal-binding</keyword>
<dbReference type="PIRSF" id="PIRSF004749">
    <property type="entry name" value="Pep_def"/>
    <property type="match status" value="1"/>
</dbReference>
<dbReference type="PANTHER" id="PTHR10458">
    <property type="entry name" value="PEPTIDE DEFORMYLASE"/>
    <property type="match status" value="1"/>
</dbReference>